<evidence type="ECO:0000313" key="7">
    <source>
        <dbReference type="Proteomes" id="UP000663823"/>
    </source>
</evidence>
<dbReference type="Proteomes" id="UP000663874">
    <property type="component" value="Unassembled WGS sequence"/>
</dbReference>
<feature type="signal peptide" evidence="2">
    <location>
        <begin position="1"/>
        <end position="19"/>
    </location>
</feature>
<evidence type="ECO:0000313" key="4">
    <source>
        <dbReference type="EMBL" id="CAF1526942.1"/>
    </source>
</evidence>
<dbReference type="AlphaFoldDB" id="A0A819VGX0"/>
<dbReference type="EMBL" id="CAJOBE010002318">
    <property type="protein sequence ID" value="CAF3814124.1"/>
    <property type="molecule type" value="Genomic_DNA"/>
</dbReference>
<name>A0A819VGX0_9BILA</name>
<accession>A0A819VGX0</accession>
<evidence type="ECO:0000256" key="2">
    <source>
        <dbReference type="SAM" id="SignalP"/>
    </source>
</evidence>
<evidence type="ECO:0000313" key="6">
    <source>
        <dbReference type="EMBL" id="CAF4108560.1"/>
    </source>
</evidence>
<keyword evidence="1" id="KW-1133">Transmembrane helix</keyword>
<evidence type="ECO:0000256" key="1">
    <source>
        <dbReference type="SAM" id="Phobius"/>
    </source>
</evidence>
<feature type="chain" id="PRO_5036236228" description="Envelope protein" evidence="2">
    <location>
        <begin position="20"/>
        <end position="248"/>
    </location>
</feature>
<keyword evidence="2" id="KW-0732">Signal</keyword>
<proteinExistence type="predicted"/>
<dbReference type="Proteomes" id="UP000663823">
    <property type="component" value="Unassembled WGS sequence"/>
</dbReference>
<dbReference type="EMBL" id="CAJNOU010007588">
    <property type="protein sequence ID" value="CAF1526942.1"/>
    <property type="molecule type" value="Genomic_DNA"/>
</dbReference>
<evidence type="ECO:0000313" key="3">
    <source>
        <dbReference type="EMBL" id="CAF1464159.1"/>
    </source>
</evidence>
<reference evidence="6" key="1">
    <citation type="submission" date="2021-02" db="EMBL/GenBank/DDBJ databases">
        <authorList>
            <person name="Nowell W R."/>
        </authorList>
    </citation>
    <scope>NUCLEOTIDE SEQUENCE</scope>
</reference>
<feature type="transmembrane region" description="Helical" evidence="1">
    <location>
        <begin position="143"/>
        <end position="162"/>
    </location>
</feature>
<evidence type="ECO:0008006" key="8">
    <source>
        <dbReference type="Google" id="ProtNLM"/>
    </source>
</evidence>
<comment type="caution">
    <text evidence="6">The sequence shown here is derived from an EMBL/GenBank/DDBJ whole genome shotgun (WGS) entry which is preliminary data.</text>
</comment>
<dbReference type="OrthoDB" id="10035037at2759"/>
<evidence type="ECO:0000313" key="5">
    <source>
        <dbReference type="EMBL" id="CAF3814124.1"/>
    </source>
</evidence>
<keyword evidence="1" id="KW-0472">Membrane</keyword>
<organism evidence="6 7">
    <name type="scientific">Rotaria sordida</name>
    <dbReference type="NCBI Taxonomy" id="392033"/>
    <lineage>
        <taxon>Eukaryota</taxon>
        <taxon>Metazoa</taxon>
        <taxon>Spiralia</taxon>
        <taxon>Gnathifera</taxon>
        <taxon>Rotifera</taxon>
        <taxon>Eurotatoria</taxon>
        <taxon>Bdelloidea</taxon>
        <taxon>Philodinida</taxon>
        <taxon>Philodinidae</taxon>
        <taxon>Rotaria</taxon>
    </lineage>
</organism>
<gene>
    <name evidence="5" type="ORF">FNK824_LOCUS15752</name>
    <name evidence="6" type="ORF">OTI717_LOCUS34419</name>
    <name evidence="3" type="ORF">RFH988_LOCUS37278</name>
    <name evidence="4" type="ORF">SEV965_LOCUS37314</name>
</gene>
<sequence length="248" mass="29597">MSNLTFFFYLIIICTTNLSYELNIVSNEKEGNISNEYNPTNVEIKNQCQNHMTYEQMKNLLERHPCIAIEIENSNMNNIKRRAKRLFNENTHNKINALYGKIDEHREMINYIFNNSINATILTSAIKNHHSNSPPQLNSWRDLLDLFLISILILCIIYYLIFKSGFKRCDRFLISLFKDVNHRVEQHNEHNQKEQFDKQIEEFKKQIQQLQNNDPIRIHTMYQNERNYPAMPSITNDIVRYNNGYISE</sequence>
<dbReference type="Proteomes" id="UP000663889">
    <property type="component" value="Unassembled WGS sequence"/>
</dbReference>
<keyword evidence="1" id="KW-0812">Transmembrane</keyword>
<dbReference type="EMBL" id="CAJNOO010007220">
    <property type="protein sequence ID" value="CAF1464159.1"/>
    <property type="molecule type" value="Genomic_DNA"/>
</dbReference>
<dbReference type="Proteomes" id="UP000663882">
    <property type="component" value="Unassembled WGS sequence"/>
</dbReference>
<protein>
    <recommendedName>
        <fullName evidence="8">Envelope protein</fullName>
    </recommendedName>
</protein>
<dbReference type="EMBL" id="CAJOAX010012243">
    <property type="protein sequence ID" value="CAF4108560.1"/>
    <property type="molecule type" value="Genomic_DNA"/>
</dbReference>